<feature type="transmembrane region" description="Helical" evidence="2">
    <location>
        <begin position="62"/>
        <end position="80"/>
    </location>
</feature>
<reference evidence="3 4" key="1">
    <citation type="journal article" date="2012" name="PLoS Pathog.">
        <title>Diverse lifestyles and strategies of plant pathogenesis encoded in the genomes of eighteen Dothideomycetes fungi.</title>
        <authorList>
            <person name="Ohm R.A."/>
            <person name="Feau N."/>
            <person name="Henrissat B."/>
            <person name="Schoch C.L."/>
            <person name="Horwitz B.A."/>
            <person name="Barry K.W."/>
            <person name="Condon B.J."/>
            <person name="Copeland A.C."/>
            <person name="Dhillon B."/>
            <person name="Glaser F."/>
            <person name="Hesse C.N."/>
            <person name="Kosti I."/>
            <person name="LaButti K."/>
            <person name="Lindquist E.A."/>
            <person name="Lucas S."/>
            <person name="Salamov A.A."/>
            <person name="Bradshaw R.E."/>
            <person name="Ciuffetti L."/>
            <person name="Hamelin R.C."/>
            <person name="Kema G.H.J."/>
            <person name="Lawrence C."/>
            <person name="Scott J.A."/>
            <person name="Spatafora J.W."/>
            <person name="Turgeon B.G."/>
            <person name="de Wit P.J.G.M."/>
            <person name="Zhong S."/>
            <person name="Goodwin S.B."/>
            <person name="Grigoriev I.V."/>
        </authorList>
    </citation>
    <scope>NUCLEOTIDE SEQUENCE [LARGE SCALE GENOMIC DNA]</scope>
    <source>
        <strain evidence="4">28A</strain>
    </source>
</reference>
<evidence type="ECO:0000313" key="4">
    <source>
        <dbReference type="Proteomes" id="UP000016935"/>
    </source>
</evidence>
<organism evidence="3 4">
    <name type="scientific">Exserohilum turcicum (strain 28A)</name>
    <name type="common">Northern leaf blight fungus</name>
    <name type="synonym">Setosphaeria turcica</name>
    <dbReference type="NCBI Taxonomy" id="671987"/>
    <lineage>
        <taxon>Eukaryota</taxon>
        <taxon>Fungi</taxon>
        <taxon>Dikarya</taxon>
        <taxon>Ascomycota</taxon>
        <taxon>Pezizomycotina</taxon>
        <taxon>Dothideomycetes</taxon>
        <taxon>Pleosporomycetidae</taxon>
        <taxon>Pleosporales</taxon>
        <taxon>Pleosporineae</taxon>
        <taxon>Pleosporaceae</taxon>
        <taxon>Exserohilum</taxon>
    </lineage>
</organism>
<sequence length="291" mass="33104">MFTTRLWWNTPLYEHLSSTQGSADSGLSQGVMSDSGSESHDDPKSEAQDWLHDRKPRRCKRVLHIGVMVIFAILASWGAIDICLRVFRLAFPLKIHDRDYLTNYCVRTCGGTQAEALSRGCLYDHIENRFTRPDCVNPLLNDEFSRLGPGNNGSWIYQVDVQGDGTLTPMESAEMLESVRPGLRVWQTGRQHTLHCLFVWRRNALSHFDGTIITMDKKELFEHDAHCARMITNRLAGDDLEQYVTVTTYGPLDQEAKDRAEKFFAEQAERLRTGNGVVAPIFNGDVTRRLI</sequence>
<dbReference type="HOGENOM" id="CLU_083404_0_0_1"/>
<keyword evidence="2" id="KW-1133">Transmembrane helix</keyword>
<dbReference type="OrthoDB" id="3501153at2759"/>
<evidence type="ECO:0000256" key="2">
    <source>
        <dbReference type="SAM" id="Phobius"/>
    </source>
</evidence>
<feature type="region of interest" description="Disordered" evidence="1">
    <location>
        <begin position="18"/>
        <end position="50"/>
    </location>
</feature>
<dbReference type="EMBL" id="KB908877">
    <property type="protein sequence ID" value="EOA80849.1"/>
    <property type="molecule type" value="Genomic_DNA"/>
</dbReference>
<accession>R0JTI1</accession>
<protein>
    <submittedName>
        <fullName evidence="3">Uncharacterized protein</fullName>
    </submittedName>
</protein>
<dbReference type="Proteomes" id="UP000016935">
    <property type="component" value="Unassembled WGS sequence"/>
</dbReference>
<evidence type="ECO:0000313" key="3">
    <source>
        <dbReference type="EMBL" id="EOA80849.1"/>
    </source>
</evidence>
<dbReference type="AlphaFoldDB" id="R0JTI1"/>
<dbReference type="GeneID" id="19404051"/>
<gene>
    <name evidence="3" type="ORF">SETTUDRAFT_35757</name>
</gene>
<feature type="compositionally biased region" description="Basic and acidic residues" evidence="1">
    <location>
        <begin position="37"/>
        <end position="50"/>
    </location>
</feature>
<evidence type="ECO:0000256" key="1">
    <source>
        <dbReference type="SAM" id="MobiDB-lite"/>
    </source>
</evidence>
<keyword evidence="2" id="KW-0812">Transmembrane</keyword>
<proteinExistence type="predicted"/>
<name>R0JTI1_EXST2</name>
<dbReference type="PANTHER" id="PTHR35896:SF3">
    <property type="entry name" value="MAJOR FACILITATOR SUPERFAMILY TRANSPORTER"/>
    <property type="match status" value="1"/>
</dbReference>
<dbReference type="RefSeq" id="XP_008031245.1">
    <property type="nucleotide sequence ID" value="XM_008033054.1"/>
</dbReference>
<keyword evidence="4" id="KW-1185">Reference proteome</keyword>
<dbReference type="InterPro" id="IPR053008">
    <property type="entry name" value="Phomopsin_biosynth_assoc"/>
</dbReference>
<feature type="compositionally biased region" description="Polar residues" evidence="1">
    <location>
        <begin position="18"/>
        <end position="36"/>
    </location>
</feature>
<keyword evidence="2" id="KW-0472">Membrane</keyword>
<reference evidence="3 4" key="2">
    <citation type="journal article" date="2013" name="PLoS Genet.">
        <title>Comparative genome structure, secondary metabolite, and effector coding capacity across Cochliobolus pathogens.</title>
        <authorList>
            <person name="Condon B.J."/>
            <person name="Leng Y."/>
            <person name="Wu D."/>
            <person name="Bushley K.E."/>
            <person name="Ohm R.A."/>
            <person name="Otillar R."/>
            <person name="Martin J."/>
            <person name="Schackwitz W."/>
            <person name="Grimwood J."/>
            <person name="MohdZainudin N."/>
            <person name="Xue C."/>
            <person name="Wang R."/>
            <person name="Manning V.A."/>
            <person name="Dhillon B."/>
            <person name="Tu Z.J."/>
            <person name="Steffenson B.J."/>
            <person name="Salamov A."/>
            <person name="Sun H."/>
            <person name="Lowry S."/>
            <person name="LaButti K."/>
            <person name="Han J."/>
            <person name="Copeland A."/>
            <person name="Lindquist E."/>
            <person name="Barry K."/>
            <person name="Schmutz J."/>
            <person name="Baker S.E."/>
            <person name="Ciuffetti L.M."/>
            <person name="Grigoriev I.V."/>
            <person name="Zhong S."/>
            <person name="Turgeon B.G."/>
        </authorList>
    </citation>
    <scope>NUCLEOTIDE SEQUENCE [LARGE SCALE GENOMIC DNA]</scope>
    <source>
        <strain evidence="4">28A</strain>
    </source>
</reference>
<dbReference type="PANTHER" id="PTHR35896">
    <property type="entry name" value="IG-LIKE DOMAIN-CONTAINING PROTEIN"/>
    <property type="match status" value="1"/>
</dbReference>